<dbReference type="SUPFAM" id="SSF47954">
    <property type="entry name" value="Cyclin-like"/>
    <property type="match status" value="1"/>
</dbReference>
<dbReference type="Gene3D" id="1.10.472.10">
    <property type="entry name" value="Cyclin-like"/>
    <property type="match status" value="1"/>
</dbReference>
<feature type="compositionally biased region" description="Basic and acidic residues" evidence="1">
    <location>
        <begin position="316"/>
        <end position="341"/>
    </location>
</feature>
<feature type="compositionally biased region" description="Basic and acidic residues" evidence="1">
    <location>
        <begin position="352"/>
        <end position="363"/>
    </location>
</feature>
<comment type="caution">
    <text evidence="2">The sequence shown here is derived from an EMBL/GenBank/DDBJ whole genome shotgun (WGS) entry which is preliminary data.</text>
</comment>
<dbReference type="Proteomes" id="UP000193467">
    <property type="component" value="Unassembled WGS sequence"/>
</dbReference>
<feature type="region of interest" description="Disordered" evidence="1">
    <location>
        <begin position="266"/>
        <end position="370"/>
    </location>
</feature>
<evidence type="ECO:0000256" key="1">
    <source>
        <dbReference type="SAM" id="MobiDB-lite"/>
    </source>
</evidence>
<dbReference type="STRING" id="106004.A0A1Y2F724"/>
<keyword evidence="3" id="KW-1185">Reference proteome</keyword>
<organism evidence="2 3">
    <name type="scientific">Leucosporidium creatinivorum</name>
    <dbReference type="NCBI Taxonomy" id="106004"/>
    <lineage>
        <taxon>Eukaryota</taxon>
        <taxon>Fungi</taxon>
        <taxon>Dikarya</taxon>
        <taxon>Basidiomycota</taxon>
        <taxon>Pucciniomycotina</taxon>
        <taxon>Microbotryomycetes</taxon>
        <taxon>Leucosporidiales</taxon>
        <taxon>Leucosporidium</taxon>
    </lineage>
</organism>
<gene>
    <name evidence="2" type="ORF">BCR35DRAFT_331959</name>
</gene>
<evidence type="ECO:0000313" key="2">
    <source>
        <dbReference type="EMBL" id="ORY79710.1"/>
    </source>
</evidence>
<dbReference type="InterPro" id="IPR036915">
    <property type="entry name" value="Cyclin-like_sf"/>
</dbReference>
<dbReference type="InParanoid" id="A0A1Y2F724"/>
<dbReference type="AlphaFoldDB" id="A0A1Y2F724"/>
<name>A0A1Y2F724_9BASI</name>
<reference evidence="2 3" key="1">
    <citation type="submission" date="2016-07" db="EMBL/GenBank/DDBJ databases">
        <title>Pervasive Adenine N6-methylation of Active Genes in Fungi.</title>
        <authorList>
            <consortium name="DOE Joint Genome Institute"/>
            <person name="Mondo S.J."/>
            <person name="Dannebaum R.O."/>
            <person name="Kuo R.C."/>
            <person name="Labutti K."/>
            <person name="Haridas S."/>
            <person name="Kuo A."/>
            <person name="Salamov A."/>
            <person name="Ahrendt S.R."/>
            <person name="Lipzen A."/>
            <person name="Sullivan W."/>
            <person name="Andreopoulos W.B."/>
            <person name="Clum A."/>
            <person name="Lindquist E."/>
            <person name="Daum C."/>
            <person name="Ramamoorthy G.K."/>
            <person name="Gryganskyi A."/>
            <person name="Culley D."/>
            <person name="Magnuson J.K."/>
            <person name="James T.Y."/>
            <person name="O'Malley M.A."/>
            <person name="Stajich J.E."/>
            <person name="Spatafora J.W."/>
            <person name="Visel A."/>
            <person name="Grigoriev I.V."/>
        </authorList>
    </citation>
    <scope>NUCLEOTIDE SEQUENCE [LARGE SCALE GENOMIC DNA]</scope>
    <source>
        <strain evidence="2 3">62-1032</strain>
    </source>
</reference>
<evidence type="ECO:0000313" key="3">
    <source>
        <dbReference type="Proteomes" id="UP000193467"/>
    </source>
</evidence>
<dbReference type="OrthoDB" id="2538296at2759"/>
<dbReference type="EMBL" id="MCGR01000026">
    <property type="protein sequence ID" value="ORY79710.1"/>
    <property type="molecule type" value="Genomic_DNA"/>
</dbReference>
<proteinExistence type="predicted"/>
<protein>
    <submittedName>
        <fullName evidence="2">Uncharacterized protein</fullName>
    </submittedName>
</protein>
<accession>A0A1Y2F724</accession>
<sequence length="370" mass="39609">MPAAEHGRSLFANGRSLLTEWRAAFARDDVSLSALLVASKLEDTLKKLREIQIAGWQVLNLVEGGTGVGEGDLAAQEAHRPNLIAIERLLLQTICFNFNLHRSLTPSSSSTSSLSASLAALSAASDSGSPSGSSPQGRDIFTYVLRISRLLFPTSFTPAESSPPTAPPPAEIKSFTYLAHLLAIDLQRTIMPLAYPPHTCAVASAREREKHLLQTGVPASLSLGWGGWLGGGAVGGKGVAEGGGGGLGVRSIEDLTRVKIRLRELAADADSSRPPSGNSSKKRSSRALDFGEGEDYDPKRARTFAEASRWAGGVEGMREAEKLTREREERDAEREREREAGLEGMVGGEEGEMGRAGRGEKKPSSVRYRF</sequence>